<keyword evidence="2 4" id="KW-0238">DNA-binding</keyword>
<evidence type="ECO:0000256" key="2">
    <source>
        <dbReference type="ARBA" id="ARBA00023125"/>
    </source>
</evidence>
<dbReference type="InterPro" id="IPR009057">
    <property type="entry name" value="Homeodomain-like_sf"/>
</dbReference>
<dbReference type="Pfam" id="PF00440">
    <property type="entry name" value="TetR_N"/>
    <property type="match status" value="1"/>
</dbReference>
<dbReference type="InterPro" id="IPR001647">
    <property type="entry name" value="HTH_TetR"/>
</dbReference>
<organism evidence="6 7">
    <name type="scientific">Nocardia speluncae</name>
    <dbReference type="NCBI Taxonomy" id="419477"/>
    <lineage>
        <taxon>Bacteria</taxon>
        <taxon>Bacillati</taxon>
        <taxon>Actinomycetota</taxon>
        <taxon>Actinomycetes</taxon>
        <taxon>Mycobacteriales</taxon>
        <taxon>Nocardiaceae</taxon>
        <taxon>Nocardia</taxon>
    </lineage>
</organism>
<keyword evidence="3" id="KW-0804">Transcription</keyword>
<dbReference type="Gene3D" id="1.10.357.10">
    <property type="entry name" value="Tetracycline Repressor, domain 2"/>
    <property type="match status" value="1"/>
</dbReference>
<proteinExistence type="predicted"/>
<keyword evidence="1" id="KW-0805">Transcription regulation</keyword>
<dbReference type="PROSITE" id="PS50977">
    <property type="entry name" value="HTH_TETR_2"/>
    <property type="match status" value="1"/>
</dbReference>
<evidence type="ECO:0000313" key="6">
    <source>
        <dbReference type="EMBL" id="NKY35310.1"/>
    </source>
</evidence>
<sequence length="227" mass="24532">MPRPLVPDRRGRILTAAAELIVESGWPDTTVAHIAERAGIGKGAVYREFDGKDEILAAVLNRSMRRMTAQVHRRVIAADNLVDLSAVYRFGMEALLSEPLMRALYLGDDSVLGDHVRGVDDRRYSVRMGWLTDYIEKLQQAGVIADDIASDNITRMLSVFTIGLVNAPGTLGAGTAEGLTDTVALFAQLMGAGLRGPGPVDAPAARQAQIALLEQLSDQLNQLEEPV</sequence>
<dbReference type="PANTHER" id="PTHR30055:SF234">
    <property type="entry name" value="HTH-TYPE TRANSCRIPTIONAL REGULATOR BETI"/>
    <property type="match status" value="1"/>
</dbReference>
<dbReference type="SUPFAM" id="SSF46689">
    <property type="entry name" value="Homeodomain-like"/>
    <property type="match status" value="1"/>
</dbReference>
<accession>A0A846XL00</accession>
<evidence type="ECO:0000259" key="5">
    <source>
        <dbReference type="PROSITE" id="PS50977"/>
    </source>
</evidence>
<dbReference type="GO" id="GO:0000976">
    <property type="term" value="F:transcription cis-regulatory region binding"/>
    <property type="evidence" value="ECO:0007669"/>
    <property type="project" value="TreeGrafter"/>
</dbReference>
<dbReference type="InterPro" id="IPR050109">
    <property type="entry name" value="HTH-type_TetR-like_transc_reg"/>
</dbReference>
<evidence type="ECO:0000256" key="3">
    <source>
        <dbReference type="ARBA" id="ARBA00023163"/>
    </source>
</evidence>
<name>A0A846XL00_9NOCA</name>
<comment type="caution">
    <text evidence="6">The sequence shown here is derived from an EMBL/GenBank/DDBJ whole genome shotgun (WGS) entry which is preliminary data.</text>
</comment>
<dbReference type="RefSeq" id="WP_068042461.1">
    <property type="nucleotide sequence ID" value="NZ_JAAXOO010000005.1"/>
</dbReference>
<dbReference type="AlphaFoldDB" id="A0A846XL00"/>
<protein>
    <submittedName>
        <fullName evidence="6">TetR/AcrR family transcriptional regulator</fullName>
    </submittedName>
</protein>
<feature type="DNA-binding region" description="H-T-H motif" evidence="4">
    <location>
        <begin position="30"/>
        <end position="49"/>
    </location>
</feature>
<evidence type="ECO:0000313" key="7">
    <source>
        <dbReference type="Proteomes" id="UP000565715"/>
    </source>
</evidence>
<reference evidence="6 7" key="1">
    <citation type="submission" date="2020-04" db="EMBL/GenBank/DDBJ databases">
        <title>MicrobeNet Type strains.</title>
        <authorList>
            <person name="Nicholson A.C."/>
        </authorList>
    </citation>
    <scope>NUCLEOTIDE SEQUENCE [LARGE SCALE GENOMIC DNA]</scope>
    <source>
        <strain evidence="6 7">DSM 45078</strain>
    </source>
</reference>
<evidence type="ECO:0000256" key="1">
    <source>
        <dbReference type="ARBA" id="ARBA00023015"/>
    </source>
</evidence>
<dbReference type="PRINTS" id="PR00455">
    <property type="entry name" value="HTHTETR"/>
</dbReference>
<dbReference type="PANTHER" id="PTHR30055">
    <property type="entry name" value="HTH-TYPE TRANSCRIPTIONAL REGULATOR RUTR"/>
    <property type="match status" value="1"/>
</dbReference>
<dbReference type="EMBL" id="JAAXOO010000005">
    <property type="protein sequence ID" value="NKY35310.1"/>
    <property type="molecule type" value="Genomic_DNA"/>
</dbReference>
<evidence type="ECO:0000256" key="4">
    <source>
        <dbReference type="PROSITE-ProRule" id="PRU00335"/>
    </source>
</evidence>
<dbReference type="GO" id="GO:0003700">
    <property type="term" value="F:DNA-binding transcription factor activity"/>
    <property type="evidence" value="ECO:0007669"/>
    <property type="project" value="TreeGrafter"/>
</dbReference>
<dbReference type="Proteomes" id="UP000565715">
    <property type="component" value="Unassembled WGS sequence"/>
</dbReference>
<keyword evidence="7" id="KW-1185">Reference proteome</keyword>
<feature type="domain" description="HTH tetR-type" evidence="5">
    <location>
        <begin position="7"/>
        <end position="67"/>
    </location>
</feature>
<gene>
    <name evidence="6" type="ORF">HGA13_19875</name>
</gene>